<protein>
    <submittedName>
        <fullName evidence="1">Uncharacterized protein</fullName>
    </submittedName>
</protein>
<gene>
    <name evidence="1" type="ORF">AEK19_MT1447</name>
</gene>
<evidence type="ECO:0000313" key="1">
    <source>
        <dbReference type="EMBL" id="ART31639.1"/>
    </source>
</evidence>
<accession>A0A1Y0B2R3</accession>
<proteinExistence type="predicted"/>
<reference evidence="1" key="1">
    <citation type="submission" date="2017-03" db="EMBL/GenBank/DDBJ databases">
        <title>The mitochondrial genome of the carnivorous plant Utricularia reniformis (Lentibulariaceae): structure, comparative analysis and evolutionary landmarks.</title>
        <authorList>
            <person name="Silva S.R."/>
            <person name="Alvarenga D.O."/>
            <person name="Michael T.P."/>
            <person name="Miranda V.F.O."/>
            <person name="Varani A.M."/>
        </authorList>
    </citation>
    <scope>NUCLEOTIDE SEQUENCE</scope>
</reference>
<organism evidence="1">
    <name type="scientific">Utricularia reniformis</name>
    <dbReference type="NCBI Taxonomy" id="192314"/>
    <lineage>
        <taxon>Eukaryota</taxon>
        <taxon>Viridiplantae</taxon>
        <taxon>Streptophyta</taxon>
        <taxon>Embryophyta</taxon>
        <taxon>Tracheophyta</taxon>
        <taxon>Spermatophyta</taxon>
        <taxon>Magnoliopsida</taxon>
        <taxon>eudicotyledons</taxon>
        <taxon>Gunneridae</taxon>
        <taxon>Pentapetalae</taxon>
        <taxon>asterids</taxon>
        <taxon>lamiids</taxon>
        <taxon>Lamiales</taxon>
        <taxon>Lentibulariaceae</taxon>
        <taxon>Utricularia</taxon>
    </lineage>
</organism>
<dbReference type="AlphaFoldDB" id="A0A1Y0B2R3"/>
<keyword evidence="1" id="KW-0496">Mitochondrion</keyword>
<dbReference type="EMBL" id="KY774314">
    <property type="protein sequence ID" value="ART31639.1"/>
    <property type="molecule type" value="Genomic_DNA"/>
</dbReference>
<name>A0A1Y0B2R3_9LAMI</name>
<geneLocation type="mitochondrion" evidence="1"/>
<sequence length="121" mass="13404">MQNLLPDLLVNETQIETVLIRLSPALLSLPGKGDLQFILRLWRPWRSGFNHRYGVPALSYQQSVCIEGVKIVRVSVQGGCFLESKKSPLGASTAERSFPRRGIFSKPSHLADSLSLSPESI</sequence>